<comment type="similarity">
    <text evidence="1">Belongs to the peptidase M10A family.</text>
</comment>
<dbReference type="PANTHER" id="PTHR10201:SF291">
    <property type="entry name" value="MATRIX METALLOPROTEINASE 1, ISOFORM C-RELATED"/>
    <property type="match status" value="1"/>
</dbReference>
<reference evidence="12" key="1">
    <citation type="submission" date="2023-01" db="EMBL/GenBank/DDBJ databases">
        <title>Genome assembly of the deep-sea coral Lophelia pertusa.</title>
        <authorList>
            <person name="Herrera S."/>
            <person name="Cordes E."/>
        </authorList>
    </citation>
    <scope>NUCLEOTIDE SEQUENCE</scope>
    <source>
        <strain evidence="12">USNM1676648</strain>
        <tissue evidence="12">Polyp</tissue>
    </source>
</reference>
<feature type="binding site" evidence="9">
    <location>
        <position position="197"/>
    </location>
    <ligand>
        <name>Zn(2+)</name>
        <dbReference type="ChEBI" id="CHEBI:29105"/>
        <label>2</label>
        <note>catalytic</note>
    </ligand>
</feature>
<dbReference type="FunFam" id="3.40.390.10:FF:000068">
    <property type="entry name" value="Predicted protein"/>
    <property type="match status" value="1"/>
</dbReference>
<evidence type="ECO:0000256" key="2">
    <source>
        <dbReference type="ARBA" id="ARBA00022670"/>
    </source>
</evidence>
<dbReference type="GO" id="GO:0008270">
    <property type="term" value="F:zinc ion binding"/>
    <property type="evidence" value="ECO:0007669"/>
    <property type="project" value="InterPro"/>
</dbReference>
<keyword evidence="5 12" id="KW-0378">Hydrolase</keyword>
<feature type="binding site" evidence="9">
    <location>
        <position position="166"/>
    </location>
    <ligand>
        <name>Ca(2+)</name>
        <dbReference type="ChEBI" id="CHEBI:29108"/>
        <label>3</label>
    </ligand>
</feature>
<dbReference type="InterPro" id="IPR036365">
    <property type="entry name" value="PGBD-like_sf"/>
</dbReference>
<feature type="binding site" evidence="9">
    <location>
        <position position="191"/>
    </location>
    <ligand>
        <name>Zn(2+)</name>
        <dbReference type="ChEBI" id="CHEBI:29105"/>
        <label>2</label>
        <note>catalytic</note>
    </ligand>
</feature>
<proteinExistence type="inferred from homology"/>
<dbReference type="PRINTS" id="PR00138">
    <property type="entry name" value="MATRIXIN"/>
</dbReference>
<dbReference type="GO" id="GO:0031012">
    <property type="term" value="C:extracellular matrix"/>
    <property type="evidence" value="ECO:0007669"/>
    <property type="project" value="InterPro"/>
</dbReference>
<dbReference type="InterPro" id="IPR036366">
    <property type="entry name" value="PGBDSf"/>
</dbReference>
<evidence type="ECO:0000256" key="9">
    <source>
        <dbReference type="PIRSR" id="PIRSR621190-2"/>
    </source>
</evidence>
<dbReference type="Proteomes" id="UP001163046">
    <property type="component" value="Unassembled WGS sequence"/>
</dbReference>
<sequence>MALKFLGQYHYISPSRSGNHDVETAIRKFQEFTGLPVTGELDGPTIAQMKEPRCGMSDVDEEGRVKRYKTGSKWSKKHLTYFVEHGADLPHATQDAVFAKSLKFWADVSGLSFSKASSAAAADLKISFGPKTHGGISERRCAYPFDGKGKVLAHAFFPSNGRAHFDEDETFTDGTPSGVNLLWVAVHEFGHSLGIHHSDVRNAVMYPYYTGYKKDMKLQQDDIDAIQSLYGKPVSGGGNGGGGELDQDIHITSYKRSGIRSRIKLRFELNMLCSILLAVLASQAFVFAEDDDDTMALKFLNKYHYISPSRSGNHDVETAIRKFQEFTGLPVTGELDGPTIAQMKEPRCGMSDVDEEGRVKRRRVRQGFEVLADVSELSFSKASYAGAADLKISFGAKTHGGISESTCAYPFDGKGIALAHAYYPSDGRLHFDEDEDFTDGTSSGTNLLWVAVHELGHSLGIEHSRFKNAVMYPYYTGYKKDMKLQKDDIDAIQSLYACVDIDERCAATEAESTFVSCNPSNEY</sequence>
<feature type="domain" description="Peptidase metallopeptidase" evidence="11">
    <location>
        <begin position="336"/>
        <end position="498"/>
    </location>
</feature>
<evidence type="ECO:0000256" key="4">
    <source>
        <dbReference type="ARBA" id="ARBA00022729"/>
    </source>
</evidence>
<feature type="binding site" evidence="9">
    <location>
        <position position="154"/>
    </location>
    <ligand>
        <name>Zn(2+)</name>
        <dbReference type="ChEBI" id="CHEBI:29105"/>
        <label>1</label>
    </ligand>
</feature>
<dbReference type="InterPro" id="IPR006026">
    <property type="entry name" value="Peptidase_Metallo"/>
</dbReference>
<feature type="binding site" evidence="9">
    <location>
        <position position="147"/>
    </location>
    <ligand>
        <name>Ca(2+)</name>
        <dbReference type="ChEBI" id="CHEBI:29108"/>
        <label>3</label>
    </ligand>
</feature>
<dbReference type="InterPro" id="IPR001818">
    <property type="entry name" value="Pept_M10_metallopeptidase"/>
</dbReference>
<dbReference type="Pfam" id="PF00413">
    <property type="entry name" value="Peptidase_M10"/>
    <property type="match status" value="2"/>
</dbReference>
<comment type="cofactor">
    <cofactor evidence="9">
        <name>Ca(2+)</name>
        <dbReference type="ChEBI" id="CHEBI:29108"/>
    </cofactor>
    <text evidence="9">Can bind about 5 Ca(2+) ions per subunit.</text>
</comment>
<dbReference type="InterPro" id="IPR033739">
    <property type="entry name" value="M10A_MMP"/>
</dbReference>
<protein>
    <submittedName>
        <fullName evidence="12">Peptidase M10A</fullName>
        <ecNumber evidence="12">3.4.24.80</ecNumber>
    </submittedName>
</protein>
<dbReference type="SMART" id="SM00235">
    <property type="entry name" value="ZnMc"/>
    <property type="match status" value="2"/>
</dbReference>
<keyword evidence="7" id="KW-0482">Metalloprotease</keyword>
<feature type="binding site" evidence="9">
    <location>
        <position position="187"/>
    </location>
    <ligand>
        <name>Zn(2+)</name>
        <dbReference type="ChEBI" id="CHEBI:29105"/>
        <label>2</label>
        <note>catalytic</note>
    </ligand>
</feature>
<dbReference type="SUPFAM" id="SSF55486">
    <property type="entry name" value="Metalloproteases ('zincins'), catalytic domain"/>
    <property type="match status" value="2"/>
</dbReference>
<dbReference type="Gene3D" id="3.40.390.10">
    <property type="entry name" value="Collagenase (Catalytic Domain)"/>
    <property type="match status" value="2"/>
</dbReference>
<accession>A0A9W9Z7A1</accession>
<feature type="binding site" description="in inhibited form" evidence="9">
    <location>
        <position position="54"/>
    </location>
    <ligand>
        <name>Zn(2+)</name>
        <dbReference type="ChEBI" id="CHEBI:29105"/>
        <label>2</label>
        <note>catalytic</note>
    </ligand>
</feature>
<feature type="binding site" evidence="9">
    <location>
        <position position="169"/>
    </location>
    <ligand>
        <name>Ca(2+)</name>
        <dbReference type="ChEBI" id="CHEBI:29108"/>
        <label>1</label>
    </ligand>
</feature>
<dbReference type="GO" id="GO:0030198">
    <property type="term" value="P:extracellular matrix organization"/>
    <property type="evidence" value="ECO:0007669"/>
    <property type="project" value="TreeGrafter"/>
</dbReference>
<dbReference type="PANTHER" id="PTHR10201">
    <property type="entry name" value="MATRIX METALLOPROTEINASE"/>
    <property type="match status" value="1"/>
</dbReference>
<evidence type="ECO:0000256" key="10">
    <source>
        <dbReference type="PIRSR" id="PIRSR621190-5"/>
    </source>
</evidence>
<name>A0A9W9Z7A1_9CNID</name>
<dbReference type="EC" id="3.4.24.80" evidence="12"/>
<dbReference type="EMBL" id="MU826827">
    <property type="protein sequence ID" value="KAJ7374679.1"/>
    <property type="molecule type" value="Genomic_DNA"/>
</dbReference>
<dbReference type="AlphaFoldDB" id="A0A9W9Z7A1"/>
<keyword evidence="6 9" id="KW-0862">Zinc</keyword>
<dbReference type="InterPro" id="IPR024079">
    <property type="entry name" value="MetalloPept_cat_dom_sf"/>
</dbReference>
<keyword evidence="4" id="KW-0732">Signal</keyword>
<evidence type="ECO:0000313" key="13">
    <source>
        <dbReference type="Proteomes" id="UP001163046"/>
    </source>
</evidence>
<dbReference type="Gene3D" id="1.10.101.10">
    <property type="entry name" value="PGBD-like superfamily/PGBD"/>
    <property type="match status" value="1"/>
</dbReference>
<evidence type="ECO:0000256" key="8">
    <source>
        <dbReference type="PIRSR" id="PIRSR621190-1"/>
    </source>
</evidence>
<keyword evidence="3 9" id="KW-0479">Metal-binding</keyword>
<feature type="short sequence motif" description="Cysteine switch" evidence="10">
    <location>
        <begin position="52"/>
        <end position="59"/>
    </location>
</feature>
<dbReference type="OrthoDB" id="406838at2759"/>
<dbReference type="Pfam" id="PF01471">
    <property type="entry name" value="PG_binding_1"/>
    <property type="match status" value="2"/>
</dbReference>
<dbReference type="GO" id="GO:0030574">
    <property type="term" value="P:collagen catabolic process"/>
    <property type="evidence" value="ECO:0007669"/>
    <property type="project" value="TreeGrafter"/>
</dbReference>
<evidence type="ECO:0000256" key="1">
    <source>
        <dbReference type="ARBA" id="ARBA00010370"/>
    </source>
</evidence>
<evidence type="ECO:0000256" key="7">
    <source>
        <dbReference type="ARBA" id="ARBA00023049"/>
    </source>
</evidence>
<feature type="binding site" evidence="9">
    <location>
        <position position="146"/>
    </location>
    <ligand>
        <name>Ca(2+)</name>
        <dbReference type="ChEBI" id="CHEBI:29108"/>
        <label>3</label>
    </ligand>
</feature>
<dbReference type="InterPro" id="IPR002477">
    <property type="entry name" value="Peptidoglycan-bd-like"/>
</dbReference>
<keyword evidence="9" id="KW-0106">Calcium</keyword>
<feature type="binding site" evidence="9">
    <location>
        <position position="164"/>
    </location>
    <ligand>
        <name>Zn(2+)</name>
        <dbReference type="ChEBI" id="CHEBI:29105"/>
        <label>1</label>
    </ligand>
</feature>
<evidence type="ECO:0000256" key="5">
    <source>
        <dbReference type="ARBA" id="ARBA00022801"/>
    </source>
</evidence>
<feature type="binding site" evidence="9">
    <location>
        <position position="133"/>
    </location>
    <ligand>
        <name>Zn(2+)</name>
        <dbReference type="ChEBI" id="CHEBI:29105"/>
        <label>1</label>
    </ligand>
</feature>
<feature type="binding site" evidence="9">
    <location>
        <position position="88"/>
    </location>
    <ligand>
        <name>Ca(2+)</name>
        <dbReference type="ChEBI" id="CHEBI:29108"/>
        <label>1</label>
    </ligand>
</feature>
<dbReference type="GO" id="GO:0006508">
    <property type="term" value="P:proteolysis"/>
    <property type="evidence" value="ECO:0007669"/>
    <property type="project" value="UniProtKB-KW"/>
</dbReference>
<comment type="cofactor">
    <cofactor evidence="9">
        <name>Zn(2+)</name>
        <dbReference type="ChEBI" id="CHEBI:29105"/>
    </cofactor>
    <text evidence="9">Binds 2 Zn(2+) ions per subunit.</text>
</comment>
<evidence type="ECO:0000256" key="3">
    <source>
        <dbReference type="ARBA" id="ARBA00022723"/>
    </source>
</evidence>
<feature type="binding site" evidence="9">
    <location>
        <position position="123"/>
    </location>
    <ligand>
        <name>Ca(2+)</name>
        <dbReference type="ChEBI" id="CHEBI:29108"/>
        <label>2</label>
    </ligand>
</feature>
<evidence type="ECO:0000256" key="6">
    <source>
        <dbReference type="ARBA" id="ARBA00022833"/>
    </source>
</evidence>
<feature type="binding site" evidence="9">
    <location>
        <position position="169"/>
    </location>
    <ligand>
        <name>Ca(2+)</name>
        <dbReference type="ChEBI" id="CHEBI:29108"/>
        <label>3</label>
    </ligand>
</feature>
<dbReference type="CDD" id="cd04278">
    <property type="entry name" value="ZnMc_MMP"/>
    <property type="match status" value="2"/>
</dbReference>
<feature type="domain" description="Peptidase metallopeptidase" evidence="11">
    <location>
        <begin position="70"/>
        <end position="232"/>
    </location>
</feature>
<gene>
    <name evidence="12" type="primary">Mmp1_10</name>
    <name evidence="12" type="ORF">OS493_005021</name>
</gene>
<evidence type="ECO:0000259" key="11">
    <source>
        <dbReference type="SMART" id="SM00235"/>
    </source>
</evidence>
<keyword evidence="13" id="KW-1185">Reference proteome</keyword>
<organism evidence="12 13">
    <name type="scientific">Desmophyllum pertusum</name>
    <dbReference type="NCBI Taxonomy" id="174260"/>
    <lineage>
        <taxon>Eukaryota</taxon>
        <taxon>Metazoa</taxon>
        <taxon>Cnidaria</taxon>
        <taxon>Anthozoa</taxon>
        <taxon>Hexacorallia</taxon>
        <taxon>Scleractinia</taxon>
        <taxon>Caryophylliina</taxon>
        <taxon>Caryophylliidae</taxon>
        <taxon>Desmophyllum</taxon>
    </lineage>
</organism>
<feature type="active site" evidence="8">
    <location>
        <position position="188"/>
    </location>
</feature>
<dbReference type="SUPFAM" id="SSF47090">
    <property type="entry name" value="PGBD-like"/>
    <property type="match status" value="2"/>
</dbReference>
<feature type="binding site" evidence="9">
    <location>
        <position position="205"/>
    </location>
    <ligand>
        <name>Zn(2+)</name>
        <dbReference type="ChEBI" id="CHEBI:29105"/>
        <label>2</label>
        <note>catalytic</note>
    </ligand>
</feature>
<dbReference type="GO" id="GO:0004222">
    <property type="term" value="F:metalloendopeptidase activity"/>
    <property type="evidence" value="ECO:0007669"/>
    <property type="project" value="InterPro"/>
</dbReference>
<dbReference type="InterPro" id="IPR021190">
    <property type="entry name" value="Pept_M10A"/>
</dbReference>
<keyword evidence="2" id="KW-0645">Protease</keyword>
<comment type="caution">
    <text evidence="12">The sequence shown here is derived from an EMBL/GenBank/DDBJ whole genome shotgun (WGS) entry which is preliminary data.</text>
</comment>
<evidence type="ECO:0000313" key="12">
    <source>
        <dbReference type="EMBL" id="KAJ7374679.1"/>
    </source>
</evidence>